<evidence type="ECO:0000313" key="5">
    <source>
        <dbReference type="EMBL" id="QBF82479.1"/>
    </source>
</evidence>
<dbReference type="InterPro" id="IPR001647">
    <property type="entry name" value="HTH_TetR"/>
</dbReference>
<dbReference type="PROSITE" id="PS50977">
    <property type="entry name" value="HTH_TETR_2"/>
    <property type="match status" value="1"/>
</dbReference>
<feature type="compositionally biased region" description="Basic and acidic residues" evidence="3">
    <location>
        <begin position="1"/>
        <end position="12"/>
    </location>
</feature>
<dbReference type="EMBL" id="CP036200">
    <property type="protein sequence ID" value="QBF82479.1"/>
    <property type="molecule type" value="Genomic_DNA"/>
</dbReference>
<dbReference type="Proteomes" id="UP000291106">
    <property type="component" value="Chromosome"/>
</dbReference>
<evidence type="ECO:0000313" key="6">
    <source>
        <dbReference type="Proteomes" id="UP000291106"/>
    </source>
</evidence>
<evidence type="ECO:0000259" key="4">
    <source>
        <dbReference type="PROSITE" id="PS50977"/>
    </source>
</evidence>
<gene>
    <name evidence="5" type="ORF">EXU30_07030</name>
</gene>
<dbReference type="KEGG" id="smai:EXU30_07030"/>
<dbReference type="OrthoDB" id="325065at2"/>
<sequence>MTDEEKTVEKQKVTTRKRKSSSQARGDVRRSILVNAGKELLATKPVEQLSLADVAKASDIPIGSVYHFFPKVNNLLAEISKQFEQQIMEAVFQPFSLKPEDNWQAIIRACVDRAVALYKENRAYEQLLIGGKTPAEIKFSDRENDEEIGRSVMEALNEHFVMMPFANQEKVFFHTVEIIDLMFMLSVNKHNEITDYMAEEAKRAAIAYLRCYMPEYLPKKADE</sequence>
<name>A0A411PFV9_9GAMM</name>
<proteinExistence type="predicted"/>
<evidence type="ECO:0000256" key="2">
    <source>
        <dbReference type="PROSITE-ProRule" id="PRU00335"/>
    </source>
</evidence>
<accession>A0A411PFV9</accession>
<keyword evidence="6" id="KW-1185">Reference proteome</keyword>
<dbReference type="AlphaFoldDB" id="A0A411PFV9"/>
<dbReference type="Gene3D" id="1.10.357.10">
    <property type="entry name" value="Tetracycline Repressor, domain 2"/>
    <property type="match status" value="1"/>
</dbReference>
<dbReference type="InterPro" id="IPR009057">
    <property type="entry name" value="Homeodomain-like_sf"/>
</dbReference>
<feature type="DNA-binding region" description="H-T-H motif" evidence="2">
    <location>
        <begin position="50"/>
        <end position="69"/>
    </location>
</feature>
<evidence type="ECO:0000256" key="1">
    <source>
        <dbReference type="ARBA" id="ARBA00023125"/>
    </source>
</evidence>
<organism evidence="5 6">
    <name type="scientific">Shewanella maritima</name>
    <dbReference type="NCBI Taxonomy" id="2520507"/>
    <lineage>
        <taxon>Bacteria</taxon>
        <taxon>Pseudomonadati</taxon>
        <taxon>Pseudomonadota</taxon>
        <taxon>Gammaproteobacteria</taxon>
        <taxon>Alteromonadales</taxon>
        <taxon>Shewanellaceae</taxon>
        <taxon>Shewanella</taxon>
    </lineage>
</organism>
<reference evidence="5 6" key="1">
    <citation type="submission" date="2019-02" db="EMBL/GenBank/DDBJ databases">
        <title>Shewanella sp. D4-2 isolated from Dokdo Island.</title>
        <authorList>
            <person name="Baek K."/>
        </authorList>
    </citation>
    <scope>NUCLEOTIDE SEQUENCE [LARGE SCALE GENOMIC DNA]</scope>
    <source>
        <strain evidence="5 6">D4-2</strain>
    </source>
</reference>
<feature type="domain" description="HTH tetR-type" evidence="4">
    <location>
        <begin position="27"/>
        <end position="87"/>
    </location>
</feature>
<protein>
    <submittedName>
        <fullName evidence="5">TetR/AcrR family transcriptional regulator</fullName>
    </submittedName>
</protein>
<dbReference type="Pfam" id="PF00440">
    <property type="entry name" value="TetR_N"/>
    <property type="match status" value="1"/>
</dbReference>
<dbReference type="Pfam" id="PF17928">
    <property type="entry name" value="TetR_C_22"/>
    <property type="match status" value="1"/>
</dbReference>
<evidence type="ECO:0000256" key="3">
    <source>
        <dbReference type="SAM" id="MobiDB-lite"/>
    </source>
</evidence>
<dbReference type="GO" id="GO:0003677">
    <property type="term" value="F:DNA binding"/>
    <property type="evidence" value="ECO:0007669"/>
    <property type="project" value="UniProtKB-UniRule"/>
</dbReference>
<dbReference type="SUPFAM" id="SSF46689">
    <property type="entry name" value="Homeodomain-like"/>
    <property type="match status" value="1"/>
</dbReference>
<dbReference type="InterPro" id="IPR041674">
    <property type="entry name" value="TetR_C_22"/>
</dbReference>
<feature type="region of interest" description="Disordered" evidence="3">
    <location>
        <begin position="1"/>
        <end position="26"/>
    </location>
</feature>
<keyword evidence="1 2" id="KW-0238">DNA-binding</keyword>